<dbReference type="PANTHER" id="PTHR43156:SF2">
    <property type="entry name" value="STAGE II SPORULATION PROTEIN E"/>
    <property type="match status" value="1"/>
</dbReference>
<dbReference type="Pfam" id="PF07228">
    <property type="entry name" value="SpoIIE"/>
    <property type="match status" value="1"/>
</dbReference>
<feature type="domain" description="PPM-type phosphatase" evidence="2">
    <location>
        <begin position="191"/>
        <end position="409"/>
    </location>
</feature>
<organism evidence="3 4">
    <name type="scientific">Chondromyces apiculatus DSM 436</name>
    <dbReference type="NCBI Taxonomy" id="1192034"/>
    <lineage>
        <taxon>Bacteria</taxon>
        <taxon>Pseudomonadati</taxon>
        <taxon>Myxococcota</taxon>
        <taxon>Polyangia</taxon>
        <taxon>Polyangiales</taxon>
        <taxon>Polyangiaceae</taxon>
        <taxon>Chondromyces</taxon>
    </lineage>
</organism>
<proteinExistence type="predicted"/>
<evidence type="ECO:0000313" key="3">
    <source>
        <dbReference type="EMBL" id="EYF06816.1"/>
    </source>
</evidence>
<keyword evidence="1" id="KW-0378">Hydrolase</keyword>
<comment type="caution">
    <text evidence="3">The sequence shown here is derived from an EMBL/GenBank/DDBJ whole genome shotgun (WGS) entry which is preliminary data.</text>
</comment>
<dbReference type="Proteomes" id="UP000019678">
    <property type="component" value="Unassembled WGS sequence"/>
</dbReference>
<accession>A0A017TDX3</accession>
<name>A0A017TDX3_9BACT</name>
<dbReference type="AlphaFoldDB" id="A0A017TDX3"/>
<dbReference type="RefSeq" id="WP_044239180.1">
    <property type="nucleotide sequence ID" value="NZ_ASRX01000014.1"/>
</dbReference>
<evidence type="ECO:0000313" key="4">
    <source>
        <dbReference type="Proteomes" id="UP000019678"/>
    </source>
</evidence>
<dbReference type="eggNOG" id="COG2208">
    <property type="taxonomic scope" value="Bacteria"/>
</dbReference>
<dbReference type="GO" id="GO:0016791">
    <property type="term" value="F:phosphatase activity"/>
    <property type="evidence" value="ECO:0007669"/>
    <property type="project" value="TreeGrafter"/>
</dbReference>
<dbReference type="InterPro" id="IPR036457">
    <property type="entry name" value="PPM-type-like_dom_sf"/>
</dbReference>
<gene>
    <name evidence="3" type="ORF">CAP_1513</name>
</gene>
<dbReference type="InterPro" id="IPR001932">
    <property type="entry name" value="PPM-type_phosphatase-like_dom"/>
</dbReference>
<evidence type="ECO:0000259" key="2">
    <source>
        <dbReference type="SMART" id="SM00331"/>
    </source>
</evidence>
<dbReference type="PANTHER" id="PTHR43156">
    <property type="entry name" value="STAGE II SPORULATION PROTEIN E-RELATED"/>
    <property type="match status" value="1"/>
</dbReference>
<keyword evidence="4" id="KW-1185">Reference proteome</keyword>
<dbReference type="STRING" id="1192034.CAP_1513"/>
<dbReference type="SMART" id="SM00331">
    <property type="entry name" value="PP2C_SIG"/>
    <property type="match status" value="1"/>
</dbReference>
<dbReference type="Gene3D" id="3.60.40.10">
    <property type="entry name" value="PPM-type phosphatase domain"/>
    <property type="match status" value="1"/>
</dbReference>
<dbReference type="OrthoDB" id="9802500at2"/>
<sequence>MSETDPLLVRQLKRLGIVDLDEPPDRETWQKALARISDHYRHVAEDRSLLTRSLELSTTEMSQLHQQLAAERDRLKGVITAVGDALNVFHDVASTRPEPTSTHELTGTITVAKRQFAAKLGEILAVSSAMSASSGDSSEVINDIRVNFLHLADRLVQLLYDTAEKASLKKQLEVARAVQQMLVPSEDVHDRSFLRIAGHFQPAAECGGDWWAVHDLPGERVLTVIGDVTGHGISSAIITGAAKAACDLARTFSSERLTVTQLLRIMNCSIYEAAKQKFLMTCTASIFDPTNRTMTIANAGHPFPYIARKGSVRQIPAQGSPLGASGNADYQAQTVQLQTGDALLWFTDGITECENEAQEPFTDKRLRALFQEVASTGPERIRDTIVTAIADYRGGRALDDDVTLVVAAVQ</sequence>
<protein>
    <submittedName>
        <fullName evidence="3">Serine phosphatase RsbU, regulator of sigma subunit</fullName>
    </submittedName>
</protein>
<dbReference type="EMBL" id="ASRX01000014">
    <property type="protein sequence ID" value="EYF06816.1"/>
    <property type="molecule type" value="Genomic_DNA"/>
</dbReference>
<dbReference type="InterPro" id="IPR052016">
    <property type="entry name" value="Bact_Sigma-Reg"/>
</dbReference>
<dbReference type="SUPFAM" id="SSF81606">
    <property type="entry name" value="PP2C-like"/>
    <property type="match status" value="1"/>
</dbReference>
<reference evidence="3 4" key="1">
    <citation type="submission" date="2013-05" db="EMBL/GenBank/DDBJ databases">
        <title>Genome assembly of Chondromyces apiculatus DSM 436.</title>
        <authorList>
            <person name="Sharma G."/>
            <person name="Khatri I."/>
            <person name="Kaur C."/>
            <person name="Mayilraj S."/>
            <person name="Subramanian S."/>
        </authorList>
    </citation>
    <scope>NUCLEOTIDE SEQUENCE [LARGE SCALE GENOMIC DNA]</scope>
    <source>
        <strain evidence="3 4">DSM 436</strain>
    </source>
</reference>
<evidence type="ECO:0000256" key="1">
    <source>
        <dbReference type="ARBA" id="ARBA00022801"/>
    </source>
</evidence>